<dbReference type="GO" id="GO:0003677">
    <property type="term" value="F:DNA binding"/>
    <property type="evidence" value="ECO:0007669"/>
    <property type="project" value="UniProtKB-UniRule"/>
</dbReference>
<evidence type="ECO:0000259" key="3">
    <source>
        <dbReference type="PROSITE" id="PS50118"/>
    </source>
</evidence>
<proteinExistence type="predicted"/>
<evidence type="ECO:0000313" key="5">
    <source>
        <dbReference type="Proteomes" id="UP000022910"/>
    </source>
</evidence>
<organism evidence="4 5">
    <name type="scientific">Rhizophagus irregularis (strain DAOM 197198w)</name>
    <name type="common">Glomus intraradices</name>
    <dbReference type="NCBI Taxonomy" id="1432141"/>
    <lineage>
        <taxon>Eukaryota</taxon>
        <taxon>Fungi</taxon>
        <taxon>Fungi incertae sedis</taxon>
        <taxon>Mucoromycota</taxon>
        <taxon>Glomeromycotina</taxon>
        <taxon>Glomeromycetes</taxon>
        <taxon>Glomerales</taxon>
        <taxon>Glomeraceae</taxon>
        <taxon>Rhizophagus</taxon>
    </lineage>
</organism>
<dbReference type="Pfam" id="PF00505">
    <property type="entry name" value="HMG_box"/>
    <property type="match status" value="1"/>
</dbReference>
<feature type="compositionally biased region" description="Basic and acidic residues" evidence="2">
    <location>
        <begin position="1"/>
        <end position="10"/>
    </location>
</feature>
<dbReference type="GO" id="GO:0005634">
    <property type="term" value="C:nucleus"/>
    <property type="evidence" value="ECO:0007669"/>
    <property type="project" value="UniProtKB-UniRule"/>
</dbReference>
<dbReference type="InterPro" id="IPR009071">
    <property type="entry name" value="HMG_box_dom"/>
</dbReference>
<dbReference type="PROSITE" id="PS50118">
    <property type="entry name" value="HMG_BOX_2"/>
    <property type="match status" value="1"/>
</dbReference>
<dbReference type="Proteomes" id="UP000022910">
    <property type="component" value="Unassembled WGS sequence"/>
</dbReference>
<feature type="compositionally biased region" description="Basic and acidic residues" evidence="2">
    <location>
        <begin position="150"/>
        <end position="161"/>
    </location>
</feature>
<dbReference type="InterPro" id="IPR036910">
    <property type="entry name" value="HMG_box_dom_sf"/>
</dbReference>
<gene>
    <name evidence="4" type="ORF">RirG_034520</name>
</gene>
<dbReference type="HOGENOM" id="CLU_1098992_0_0_1"/>
<keyword evidence="1" id="KW-0238">DNA-binding</keyword>
<dbReference type="SMART" id="SM00398">
    <property type="entry name" value="HMG"/>
    <property type="match status" value="1"/>
</dbReference>
<protein>
    <recommendedName>
        <fullName evidence="3">HMG box domain-containing protein</fullName>
    </recommendedName>
</protein>
<sequence>MPRKANERQGFHVFSINDDVARPPPQQPEPNFATIIDYENDFKILNSAHHQLTLDISTLLNNSKTSRRAAKLRREGKLEAPRPQNAWILYRKDTNARFRQTGEHEGKKSSLISQIIAEMWENERDEVKKMFFVLAKWAGYVHKEVNDEYRYSPRRSGERSPETLPGDPLVNYEFDPNLSNLSSPYPEHPITEFPEYPIPIPFEFPQTFYFPDSGTEEIHVPYVLVPSSTEMIYFPDYDVYLPSLYLCDIDYMI</sequence>
<evidence type="ECO:0000256" key="1">
    <source>
        <dbReference type="PROSITE-ProRule" id="PRU00267"/>
    </source>
</evidence>
<keyword evidence="1" id="KW-0539">Nucleus</keyword>
<dbReference type="CDD" id="cd01389">
    <property type="entry name" value="HMG-box_ROX1-like"/>
    <property type="match status" value="1"/>
</dbReference>
<feature type="DNA-binding region" description="HMG box" evidence="1">
    <location>
        <begin position="80"/>
        <end position="150"/>
    </location>
</feature>
<feature type="region of interest" description="Disordered" evidence="2">
    <location>
        <begin position="1"/>
        <end position="28"/>
    </location>
</feature>
<dbReference type="SUPFAM" id="SSF47095">
    <property type="entry name" value="HMG-box"/>
    <property type="match status" value="1"/>
</dbReference>
<comment type="caution">
    <text evidence="4">The sequence shown here is derived from an EMBL/GenBank/DDBJ whole genome shotgun (WGS) entry which is preliminary data.</text>
</comment>
<reference evidence="4 5" key="1">
    <citation type="submission" date="2014-02" db="EMBL/GenBank/DDBJ databases">
        <title>Single nucleus genome sequencing reveals high similarity among nuclei of an endomycorrhizal fungus.</title>
        <authorList>
            <person name="Lin K."/>
            <person name="Geurts R."/>
            <person name="Zhang Z."/>
            <person name="Limpens E."/>
            <person name="Saunders D.G."/>
            <person name="Mu D."/>
            <person name="Pang E."/>
            <person name="Cao H."/>
            <person name="Cha H."/>
            <person name="Lin T."/>
            <person name="Zhou Q."/>
            <person name="Shang Y."/>
            <person name="Li Y."/>
            <person name="Ivanov S."/>
            <person name="Sharma T."/>
            <person name="Velzen R.V."/>
            <person name="Ruijter N.D."/>
            <person name="Aanen D.K."/>
            <person name="Win J."/>
            <person name="Kamoun S."/>
            <person name="Bisseling T."/>
            <person name="Huang S."/>
        </authorList>
    </citation>
    <scope>NUCLEOTIDE SEQUENCE [LARGE SCALE GENOMIC DNA]</scope>
    <source>
        <strain evidence="5">DAOM197198w</strain>
    </source>
</reference>
<dbReference type="SMR" id="A0A015K3C3"/>
<dbReference type="EMBL" id="JEMT01012294">
    <property type="protein sequence ID" value="EXX76282.1"/>
    <property type="molecule type" value="Genomic_DNA"/>
</dbReference>
<accession>A0A015K3C3</accession>
<feature type="domain" description="HMG box" evidence="3">
    <location>
        <begin position="80"/>
        <end position="150"/>
    </location>
</feature>
<evidence type="ECO:0000313" key="4">
    <source>
        <dbReference type="EMBL" id="EXX76282.1"/>
    </source>
</evidence>
<feature type="region of interest" description="Disordered" evidence="2">
    <location>
        <begin position="150"/>
        <end position="169"/>
    </location>
</feature>
<keyword evidence="5" id="KW-1185">Reference proteome</keyword>
<dbReference type="AlphaFoldDB" id="A0A015K3C3"/>
<name>A0A015K3C3_RHIIW</name>
<evidence type="ECO:0000256" key="2">
    <source>
        <dbReference type="SAM" id="MobiDB-lite"/>
    </source>
</evidence>
<dbReference type="Gene3D" id="1.10.30.10">
    <property type="entry name" value="High mobility group box domain"/>
    <property type="match status" value="1"/>
</dbReference>
<dbReference type="OrthoDB" id="2326591at2759"/>